<feature type="binding site" evidence="8">
    <location>
        <position position="119"/>
    </location>
    <ligand>
        <name>NADPH</name>
        <dbReference type="ChEBI" id="CHEBI:57783"/>
    </ligand>
</feature>
<feature type="binding site" evidence="8">
    <location>
        <position position="149"/>
    </location>
    <ligand>
        <name>sn-glycerol 3-phosphate</name>
        <dbReference type="ChEBI" id="CHEBI:57597"/>
    </ligand>
</feature>
<dbReference type="Proteomes" id="UP001589748">
    <property type="component" value="Unassembled WGS sequence"/>
</dbReference>
<comment type="pathway">
    <text evidence="8">Membrane lipid metabolism; glycerophospholipid metabolism.</text>
</comment>
<dbReference type="GO" id="GO:0047952">
    <property type="term" value="F:glycerol-3-phosphate dehydrogenase [NAD(P)+] activity"/>
    <property type="evidence" value="ECO:0007669"/>
    <property type="project" value="UniProtKB-EC"/>
</dbReference>
<dbReference type="PANTHER" id="PTHR11728">
    <property type="entry name" value="GLYCEROL-3-PHOSPHATE DEHYDROGENASE"/>
    <property type="match status" value="1"/>
</dbReference>
<evidence type="ECO:0000256" key="9">
    <source>
        <dbReference type="RuleBase" id="RU000437"/>
    </source>
</evidence>
<dbReference type="InterPro" id="IPR006109">
    <property type="entry name" value="G3P_DH_NAD-dep_C"/>
</dbReference>
<evidence type="ECO:0000313" key="14">
    <source>
        <dbReference type="Proteomes" id="UP001589748"/>
    </source>
</evidence>
<dbReference type="SUPFAM" id="SSF51735">
    <property type="entry name" value="NAD(P)-binding Rossmann-fold domains"/>
    <property type="match status" value="1"/>
</dbReference>
<feature type="binding site" evidence="8">
    <location>
        <position position="43"/>
    </location>
    <ligand>
        <name>NADPH</name>
        <dbReference type="ChEBI" id="CHEBI:57783"/>
    </ligand>
</feature>
<feature type="binding site" evidence="8">
    <location>
        <position position="268"/>
    </location>
    <ligand>
        <name>NADPH</name>
        <dbReference type="ChEBI" id="CHEBI:57783"/>
    </ligand>
</feature>
<dbReference type="EMBL" id="JBHMDM010000007">
    <property type="protein sequence ID" value="MFB9378168.1"/>
    <property type="molecule type" value="Genomic_DNA"/>
</dbReference>
<protein>
    <recommendedName>
        <fullName evidence="8">Glycerol-3-phosphate dehydrogenase [NAD(P)+]</fullName>
        <ecNumber evidence="8">1.1.1.94</ecNumber>
    </recommendedName>
    <alternativeName>
        <fullName evidence="8">NAD(P)(+)-dependent glycerol-3-phosphate dehydrogenase</fullName>
    </alternativeName>
    <alternativeName>
        <fullName evidence="8">NAD(P)H-dependent dihydroxyacetone-phosphate reductase</fullName>
    </alternativeName>
</protein>
<feature type="binding site" evidence="8">
    <location>
        <position position="44"/>
    </location>
    <ligand>
        <name>NADPH</name>
        <dbReference type="ChEBI" id="CHEBI:57783"/>
    </ligand>
</feature>
<evidence type="ECO:0000256" key="2">
    <source>
        <dbReference type="ARBA" id="ARBA00022516"/>
    </source>
</evidence>
<dbReference type="RefSeq" id="WP_380137327.1">
    <property type="nucleotide sequence ID" value="NZ_JBHLUI010000008.1"/>
</dbReference>
<comment type="similarity">
    <text evidence="1 8 9">Belongs to the NAD-dependent glycerol-3-phosphate dehydrogenase family.</text>
</comment>
<keyword evidence="2 8" id="KW-0444">Lipid biosynthesis</keyword>
<feature type="binding site" evidence="8">
    <location>
        <position position="268"/>
    </location>
    <ligand>
        <name>sn-glycerol 3-phosphate</name>
        <dbReference type="ChEBI" id="CHEBI:57597"/>
    </ligand>
</feature>
<dbReference type="SUPFAM" id="SSF48179">
    <property type="entry name" value="6-phosphogluconate dehydrogenase C-terminal domain-like"/>
    <property type="match status" value="1"/>
</dbReference>
<accession>A0ABV5LVP9</accession>
<comment type="catalytic activity">
    <reaction evidence="8">
        <text>sn-glycerol 3-phosphate + NAD(+) = dihydroxyacetone phosphate + NADH + H(+)</text>
        <dbReference type="Rhea" id="RHEA:11092"/>
        <dbReference type="ChEBI" id="CHEBI:15378"/>
        <dbReference type="ChEBI" id="CHEBI:57540"/>
        <dbReference type="ChEBI" id="CHEBI:57597"/>
        <dbReference type="ChEBI" id="CHEBI:57642"/>
        <dbReference type="ChEBI" id="CHEBI:57945"/>
        <dbReference type="EC" id="1.1.1.94"/>
    </reaction>
</comment>
<sequence>MTAAAHQGAPVRPRVAVLGAGAWGSAMALVLADAGADVRLWARRPELAARIGRDPLRPQNPDYLPGVVLPPTVSATADVGVALDGVELVVLAVPLQRLREQLTGWAGRIPAVPVVSLAKGVETATGRFATEVVLEASGVPEDRVVALSGPNLAAEIAARDPAATVLACVDEDVAHRVADLCTTPVFRPYLSTDRIGVDIAGACKNVVALAVGITEGAGHGANARAAILTRGLAETTRLGLALGANESTFAGLAGVGDLVATCASPLSRNHRAGIALGRGASTAEALLAARGTAEGVASAPAVLARARAAGVRMPITVEVVALVEGRTTAAEGAERLLSRTRTLDGP</sequence>
<proteinExistence type="inferred from homology"/>
<dbReference type="HAMAP" id="MF_00394">
    <property type="entry name" value="NAD_Glyc3P_dehydrog"/>
    <property type="match status" value="1"/>
</dbReference>
<comment type="caution">
    <text evidence="8">Lacks conserved residue(s) required for the propagation of feature annotation.</text>
</comment>
<evidence type="ECO:0000259" key="11">
    <source>
        <dbReference type="Pfam" id="PF01210"/>
    </source>
</evidence>
<dbReference type="Gene3D" id="1.10.1040.10">
    <property type="entry name" value="N-(1-d-carboxylethyl)-l-norvaline Dehydrogenase, domain 2"/>
    <property type="match status" value="1"/>
</dbReference>
<dbReference type="InterPro" id="IPR006168">
    <property type="entry name" value="G3P_DH_NAD-dep"/>
</dbReference>
<feature type="binding site" evidence="8">
    <location>
        <position position="63"/>
    </location>
    <ligand>
        <name>NADPH</name>
        <dbReference type="ChEBI" id="CHEBI:57783"/>
    </ligand>
</feature>
<dbReference type="PANTHER" id="PTHR11728:SF1">
    <property type="entry name" value="GLYCEROL-3-PHOSPHATE DEHYDROGENASE [NAD(+)] 2, CHLOROPLASTIC"/>
    <property type="match status" value="1"/>
</dbReference>
<feature type="domain" description="Glycerol-3-phosphate dehydrogenase NAD-dependent C-terminal" evidence="12">
    <location>
        <begin position="193"/>
        <end position="330"/>
    </location>
</feature>
<keyword evidence="6 8" id="KW-0594">Phospholipid biosynthesis</keyword>
<keyword evidence="3 8" id="KW-0560">Oxidoreductase</keyword>
<evidence type="ECO:0000256" key="10">
    <source>
        <dbReference type="RuleBase" id="RU000439"/>
    </source>
</evidence>
<dbReference type="InterPro" id="IPR013328">
    <property type="entry name" value="6PGD_dom2"/>
</dbReference>
<evidence type="ECO:0000256" key="4">
    <source>
        <dbReference type="ARBA" id="ARBA00023027"/>
    </source>
</evidence>
<feature type="active site" description="Proton acceptor" evidence="8">
    <location>
        <position position="204"/>
    </location>
</feature>
<dbReference type="Gene3D" id="3.40.50.720">
    <property type="entry name" value="NAD(P)-binding Rossmann-like Domain"/>
    <property type="match status" value="1"/>
</dbReference>
<keyword evidence="8" id="KW-0963">Cytoplasm</keyword>
<evidence type="ECO:0000256" key="5">
    <source>
        <dbReference type="ARBA" id="ARBA00023098"/>
    </source>
</evidence>
<comment type="caution">
    <text evidence="13">The sequence shown here is derived from an EMBL/GenBank/DDBJ whole genome shotgun (WGS) entry which is preliminary data.</text>
</comment>
<keyword evidence="8" id="KW-0521">NADP</keyword>
<dbReference type="Pfam" id="PF01210">
    <property type="entry name" value="NAD_Gly3P_dh_N"/>
    <property type="match status" value="1"/>
</dbReference>
<dbReference type="EC" id="1.1.1.94" evidence="8"/>
<gene>
    <name evidence="8" type="primary">gpsA</name>
    <name evidence="13" type="ORF">ACFFVI_14440</name>
</gene>
<evidence type="ECO:0000256" key="6">
    <source>
        <dbReference type="ARBA" id="ARBA00023209"/>
    </source>
</evidence>
<keyword evidence="14" id="KW-1185">Reference proteome</keyword>
<name>A0ABV5LVP9_9ACTN</name>
<organism evidence="13 14">
    <name type="scientific">Kineococcus gynurae</name>
    <dbReference type="NCBI Taxonomy" id="452979"/>
    <lineage>
        <taxon>Bacteria</taxon>
        <taxon>Bacillati</taxon>
        <taxon>Actinomycetota</taxon>
        <taxon>Actinomycetes</taxon>
        <taxon>Kineosporiales</taxon>
        <taxon>Kineosporiaceae</taxon>
        <taxon>Kineococcus</taxon>
    </lineage>
</organism>
<feature type="binding site" evidence="8">
    <location>
        <position position="269"/>
    </location>
    <ligand>
        <name>sn-glycerol 3-phosphate</name>
        <dbReference type="ChEBI" id="CHEBI:57597"/>
    </ligand>
</feature>
<evidence type="ECO:0000256" key="7">
    <source>
        <dbReference type="ARBA" id="ARBA00023264"/>
    </source>
</evidence>
<keyword evidence="5 8" id="KW-0443">Lipid metabolism</keyword>
<comment type="function">
    <text evidence="8">Catalyzes the reduction of the glycolytic intermediate dihydroxyacetone phosphate (DHAP) to sn-glycerol 3-phosphate (G3P), the key precursor for phospholipid synthesis.</text>
</comment>
<evidence type="ECO:0000313" key="13">
    <source>
        <dbReference type="EMBL" id="MFB9378168.1"/>
    </source>
</evidence>
<feature type="binding site" evidence="8">
    <location>
        <position position="23"/>
    </location>
    <ligand>
        <name>NADPH</name>
        <dbReference type="ChEBI" id="CHEBI:57783"/>
    </ligand>
</feature>
<keyword evidence="4 8" id="KW-0520">NAD</keyword>
<dbReference type="InterPro" id="IPR036291">
    <property type="entry name" value="NAD(P)-bd_dom_sf"/>
</dbReference>
<keyword evidence="8" id="KW-0547">Nucleotide-binding</keyword>
<dbReference type="NCBIfam" id="NF000942">
    <property type="entry name" value="PRK00094.1-4"/>
    <property type="match status" value="1"/>
</dbReference>
<comment type="catalytic activity">
    <reaction evidence="8 10">
        <text>sn-glycerol 3-phosphate + NADP(+) = dihydroxyacetone phosphate + NADPH + H(+)</text>
        <dbReference type="Rhea" id="RHEA:11096"/>
        <dbReference type="ChEBI" id="CHEBI:15378"/>
        <dbReference type="ChEBI" id="CHEBI:57597"/>
        <dbReference type="ChEBI" id="CHEBI:57642"/>
        <dbReference type="ChEBI" id="CHEBI:57783"/>
        <dbReference type="ChEBI" id="CHEBI:58349"/>
        <dbReference type="EC" id="1.1.1.94"/>
    </reaction>
</comment>
<feature type="binding site" evidence="8">
    <location>
        <position position="257"/>
    </location>
    <ligand>
        <name>sn-glycerol 3-phosphate</name>
        <dbReference type="ChEBI" id="CHEBI:57597"/>
    </ligand>
</feature>
<dbReference type="NCBIfam" id="NF000940">
    <property type="entry name" value="PRK00094.1-2"/>
    <property type="match status" value="1"/>
</dbReference>
<dbReference type="InterPro" id="IPR011128">
    <property type="entry name" value="G3P_DH_NAD-dep_N"/>
</dbReference>
<feature type="binding site" evidence="8">
    <location>
        <position position="267"/>
    </location>
    <ligand>
        <name>sn-glycerol 3-phosphate</name>
        <dbReference type="ChEBI" id="CHEBI:57597"/>
    </ligand>
</feature>
<feature type="binding site" evidence="8">
    <location>
        <position position="153"/>
    </location>
    <ligand>
        <name>NADPH</name>
        <dbReference type="ChEBI" id="CHEBI:57783"/>
    </ligand>
</feature>
<dbReference type="PRINTS" id="PR00077">
    <property type="entry name" value="GPDHDRGNASE"/>
</dbReference>
<feature type="binding site" evidence="8">
    <location>
        <position position="204"/>
    </location>
    <ligand>
        <name>sn-glycerol 3-phosphate</name>
        <dbReference type="ChEBI" id="CHEBI:57597"/>
    </ligand>
</feature>
<feature type="binding site" evidence="8">
    <location>
        <position position="294"/>
    </location>
    <ligand>
        <name>NADPH</name>
        <dbReference type="ChEBI" id="CHEBI:57783"/>
    </ligand>
</feature>
<reference evidence="13 14" key="1">
    <citation type="submission" date="2024-09" db="EMBL/GenBank/DDBJ databases">
        <authorList>
            <person name="Sun Q."/>
            <person name="Mori K."/>
        </authorList>
    </citation>
    <scope>NUCLEOTIDE SEQUENCE [LARGE SCALE GENOMIC DNA]</scope>
    <source>
        <strain evidence="13 14">TISTR 1856</strain>
    </source>
</reference>
<comment type="subcellular location">
    <subcellularLocation>
        <location evidence="8">Cytoplasm</location>
    </subcellularLocation>
</comment>
<dbReference type="Pfam" id="PF07479">
    <property type="entry name" value="NAD_Gly3P_dh_C"/>
    <property type="match status" value="1"/>
</dbReference>
<evidence type="ECO:0000256" key="1">
    <source>
        <dbReference type="ARBA" id="ARBA00011009"/>
    </source>
</evidence>
<dbReference type="InterPro" id="IPR008927">
    <property type="entry name" value="6-PGluconate_DH-like_C_sf"/>
</dbReference>
<feature type="domain" description="Glycerol-3-phosphate dehydrogenase NAD-dependent N-terminal" evidence="11">
    <location>
        <begin position="15"/>
        <end position="173"/>
    </location>
</feature>
<evidence type="ECO:0000256" key="8">
    <source>
        <dbReference type="HAMAP-Rule" id="MF_00394"/>
    </source>
</evidence>
<feature type="binding site" evidence="8">
    <location>
        <position position="119"/>
    </location>
    <ligand>
        <name>sn-glycerol 3-phosphate</name>
        <dbReference type="ChEBI" id="CHEBI:57597"/>
    </ligand>
</feature>
<evidence type="ECO:0000256" key="3">
    <source>
        <dbReference type="ARBA" id="ARBA00023002"/>
    </source>
</evidence>
<keyword evidence="7 8" id="KW-1208">Phospholipid metabolism</keyword>
<dbReference type="PIRSF" id="PIRSF000114">
    <property type="entry name" value="Glycerol-3-P_dh"/>
    <property type="match status" value="1"/>
</dbReference>
<evidence type="ECO:0000259" key="12">
    <source>
        <dbReference type="Pfam" id="PF07479"/>
    </source>
</evidence>